<feature type="signal peptide" evidence="1">
    <location>
        <begin position="1"/>
        <end position="23"/>
    </location>
</feature>
<dbReference type="InterPro" id="IPR013766">
    <property type="entry name" value="Thioredoxin_domain"/>
</dbReference>
<dbReference type="PROSITE" id="PS51352">
    <property type="entry name" value="THIOREDOXIN_2"/>
    <property type="match status" value="1"/>
</dbReference>
<dbReference type="InterPro" id="IPR036249">
    <property type="entry name" value="Thioredoxin-like_sf"/>
</dbReference>
<evidence type="ECO:0000259" key="2">
    <source>
        <dbReference type="PROSITE" id="PS51352"/>
    </source>
</evidence>
<feature type="chain" id="PRO_5043442236" evidence="1">
    <location>
        <begin position="24"/>
        <end position="166"/>
    </location>
</feature>
<dbReference type="PANTHER" id="PTHR42852:SF18">
    <property type="entry name" value="CHROMOSOME UNDETERMINED SCAFFOLD_47, WHOLE GENOME SHOTGUN SEQUENCE"/>
    <property type="match status" value="1"/>
</dbReference>
<evidence type="ECO:0000313" key="4">
    <source>
        <dbReference type="Proteomes" id="UP000811899"/>
    </source>
</evidence>
<dbReference type="AlphaFoldDB" id="A0AAW4L3H4"/>
<gene>
    <name evidence="3" type="ORF">KI809_07045</name>
</gene>
<dbReference type="Gene3D" id="3.40.30.10">
    <property type="entry name" value="Glutaredoxin"/>
    <property type="match status" value="1"/>
</dbReference>
<dbReference type="SUPFAM" id="SSF52833">
    <property type="entry name" value="Thioredoxin-like"/>
    <property type="match status" value="1"/>
</dbReference>
<name>A0AAW4L3H4_9BACT</name>
<keyword evidence="1" id="KW-0732">Signal</keyword>
<dbReference type="PANTHER" id="PTHR42852">
    <property type="entry name" value="THIOL:DISULFIDE INTERCHANGE PROTEIN DSBE"/>
    <property type="match status" value="1"/>
</dbReference>
<keyword evidence="4" id="KW-1185">Reference proteome</keyword>
<evidence type="ECO:0000256" key="1">
    <source>
        <dbReference type="SAM" id="SignalP"/>
    </source>
</evidence>
<protein>
    <submittedName>
        <fullName evidence="3">TlpA family protein disulfide reductase</fullName>
    </submittedName>
</protein>
<reference evidence="3 4" key="1">
    <citation type="submission" date="2021-05" db="EMBL/GenBank/DDBJ databases">
        <title>The draft genome of Geobacter pelophilus DSM 12255.</title>
        <authorList>
            <person name="Xu Z."/>
            <person name="Masuda Y."/>
            <person name="Itoh H."/>
            <person name="Senoo K."/>
        </authorList>
    </citation>
    <scope>NUCLEOTIDE SEQUENCE [LARGE SCALE GENOMIC DNA]</scope>
    <source>
        <strain evidence="3 4">DSM 12255</strain>
    </source>
</reference>
<dbReference type="Proteomes" id="UP000811899">
    <property type="component" value="Unassembled WGS sequence"/>
</dbReference>
<comment type="caution">
    <text evidence="3">The sequence shown here is derived from an EMBL/GenBank/DDBJ whole genome shotgun (WGS) entry which is preliminary data.</text>
</comment>
<evidence type="ECO:0000313" key="3">
    <source>
        <dbReference type="EMBL" id="MBT0664055.1"/>
    </source>
</evidence>
<dbReference type="RefSeq" id="WP_214170824.1">
    <property type="nucleotide sequence ID" value="NZ_JAHCVJ010000002.1"/>
</dbReference>
<sequence>MNGYRFSMLFFIALVFVPLVALAAPQKGEPAPPFKVTSTTGQQIVLSDYRGKVLLLEFFTTWCSSCKDSVSHLVKLHQKYEKQGLQVLGLNLDDDGVKIVREFATANRLNYPVALAGESMQTDYGLRSVPTLYVIGKKGLIAEKFMGYNEEVEKRLDLLLRKLLSE</sequence>
<proteinExistence type="predicted"/>
<dbReference type="EMBL" id="JAHCVJ010000002">
    <property type="protein sequence ID" value="MBT0664055.1"/>
    <property type="molecule type" value="Genomic_DNA"/>
</dbReference>
<feature type="domain" description="Thioredoxin" evidence="2">
    <location>
        <begin position="25"/>
        <end position="166"/>
    </location>
</feature>
<dbReference type="GO" id="GO:0016209">
    <property type="term" value="F:antioxidant activity"/>
    <property type="evidence" value="ECO:0007669"/>
    <property type="project" value="InterPro"/>
</dbReference>
<dbReference type="GO" id="GO:0016491">
    <property type="term" value="F:oxidoreductase activity"/>
    <property type="evidence" value="ECO:0007669"/>
    <property type="project" value="InterPro"/>
</dbReference>
<dbReference type="InterPro" id="IPR050553">
    <property type="entry name" value="Thioredoxin_ResA/DsbE_sf"/>
</dbReference>
<accession>A0AAW4L3H4</accession>
<dbReference type="InterPro" id="IPR000866">
    <property type="entry name" value="AhpC/TSA"/>
</dbReference>
<dbReference type="Pfam" id="PF00578">
    <property type="entry name" value="AhpC-TSA"/>
    <property type="match status" value="1"/>
</dbReference>
<organism evidence="3 4">
    <name type="scientific">Geoanaerobacter pelophilus</name>
    <dbReference type="NCBI Taxonomy" id="60036"/>
    <lineage>
        <taxon>Bacteria</taxon>
        <taxon>Pseudomonadati</taxon>
        <taxon>Thermodesulfobacteriota</taxon>
        <taxon>Desulfuromonadia</taxon>
        <taxon>Geobacterales</taxon>
        <taxon>Geobacteraceae</taxon>
        <taxon>Geoanaerobacter</taxon>
    </lineage>
</organism>
<dbReference type="CDD" id="cd02966">
    <property type="entry name" value="TlpA_like_family"/>
    <property type="match status" value="1"/>
</dbReference>